<feature type="domain" description="ABC transporter" evidence="2">
    <location>
        <begin position="2"/>
        <end position="30"/>
    </location>
</feature>
<dbReference type="InterPro" id="IPR027417">
    <property type="entry name" value="P-loop_NTPase"/>
</dbReference>
<comment type="caution">
    <text evidence="4">The sequence shown here is derived from an EMBL/GenBank/DDBJ whole genome shotgun (WGS) entry which is preliminary data.</text>
</comment>
<dbReference type="RefSeq" id="WP_284253306.1">
    <property type="nucleotide sequence ID" value="NZ_BSVB01000001.1"/>
</dbReference>
<protein>
    <recommendedName>
        <fullName evidence="6">NAD(P)-dependent oxidoreductase</fullName>
    </recommendedName>
</protein>
<feature type="compositionally biased region" description="Low complexity" evidence="1">
    <location>
        <begin position="89"/>
        <end position="103"/>
    </location>
</feature>
<dbReference type="InterPro" id="IPR039421">
    <property type="entry name" value="Type_1_exporter"/>
</dbReference>
<sequence>MLSGGERQRLAIARALLQQTPILLLDEATASLDGLNEQLLRDAIDAVAQDRTLLVIAHRLSTVVDSDRIVVLDHGRVVGVGTHSELVASTPSTATSRSTNSSSDWPKTHSAGVPHYAFLASGGGMSHPGALPRLVRDDATEEDAMKVFVAGGTGVVGRRLVPQLVARGHEVTATTTNPAKVAGIEALGARGVVMDGLDAASVGEAVAAAEPDAIVHQMTGISEKHAGKPDLKHIDRWFGPTNRLRTEGTDHLLAAAAATGVAHVVAQSYGSWNGLREGGWVKTEDDPLDLHEGTAAHANSLAIAHLEKAVLAVDGAVLRYGALYGPGASDDQVELVRRRQYPLVGNGEGRSSWLHLDDAASATVLALEQRARGVFDVGDDEPAAANEWLPALAQAAGGKPPMRVPVWLARMLAGEVAVIMMTQGRGFSNAKAKRELGWTLRFPSWRQGFREGLA</sequence>
<name>A0ABQ6K681_9MICO</name>
<reference evidence="5" key="1">
    <citation type="journal article" date="2019" name="Int. J. Syst. Evol. Microbiol.">
        <title>The Global Catalogue of Microorganisms (GCM) 10K type strain sequencing project: providing services to taxonomists for standard genome sequencing and annotation.</title>
        <authorList>
            <consortium name="The Broad Institute Genomics Platform"/>
            <consortium name="The Broad Institute Genome Sequencing Center for Infectious Disease"/>
            <person name="Wu L."/>
            <person name="Ma J."/>
        </authorList>
    </citation>
    <scope>NUCLEOTIDE SEQUENCE [LARGE SCALE GENOMIC DNA]</scope>
    <source>
        <strain evidence="5">NBRC 108894</strain>
    </source>
</reference>
<evidence type="ECO:0000313" key="5">
    <source>
        <dbReference type="Proteomes" id="UP001157034"/>
    </source>
</evidence>
<evidence type="ECO:0000313" key="4">
    <source>
        <dbReference type="EMBL" id="GMA94352.1"/>
    </source>
</evidence>
<dbReference type="InterPro" id="IPR036291">
    <property type="entry name" value="NAD(P)-bd_dom_sf"/>
</dbReference>
<dbReference type="Pfam" id="PF01370">
    <property type="entry name" value="Epimerase"/>
    <property type="match status" value="1"/>
</dbReference>
<feature type="domain" description="NAD-dependent epimerase/dehydratase" evidence="3">
    <location>
        <begin position="147"/>
        <end position="377"/>
    </location>
</feature>
<dbReference type="SUPFAM" id="SSF51735">
    <property type="entry name" value="NAD(P)-binding Rossmann-fold domains"/>
    <property type="match status" value="1"/>
</dbReference>
<dbReference type="EMBL" id="BSVB01000001">
    <property type="protein sequence ID" value="GMA94352.1"/>
    <property type="molecule type" value="Genomic_DNA"/>
</dbReference>
<dbReference type="Pfam" id="PF00005">
    <property type="entry name" value="ABC_tran"/>
    <property type="match status" value="1"/>
</dbReference>
<evidence type="ECO:0000256" key="1">
    <source>
        <dbReference type="SAM" id="MobiDB-lite"/>
    </source>
</evidence>
<dbReference type="PANTHER" id="PTHR43394:SF1">
    <property type="entry name" value="ATP-BINDING CASSETTE SUB-FAMILY B MEMBER 10, MITOCHONDRIAL"/>
    <property type="match status" value="1"/>
</dbReference>
<dbReference type="InterPro" id="IPR001509">
    <property type="entry name" value="Epimerase_deHydtase"/>
</dbReference>
<dbReference type="InterPro" id="IPR003439">
    <property type="entry name" value="ABC_transporter-like_ATP-bd"/>
</dbReference>
<evidence type="ECO:0000259" key="3">
    <source>
        <dbReference type="Pfam" id="PF01370"/>
    </source>
</evidence>
<organism evidence="4 5">
    <name type="scientific">Pseudolysinimonas kribbensis</name>
    <dbReference type="NCBI Taxonomy" id="433641"/>
    <lineage>
        <taxon>Bacteria</taxon>
        <taxon>Bacillati</taxon>
        <taxon>Actinomycetota</taxon>
        <taxon>Actinomycetes</taxon>
        <taxon>Micrococcales</taxon>
        <taxon>Microbacteriaceae</taxon>
        <taxon>Pseudolysinimonas</taxon>
    </lineage>
</organism>
<dbReference type="Proteomes" id="UP001157034">
    <property type="component" value="Unassembled WGS sequence"/>
</dbReference>
<evidence type="ECO:0000259" key="2">
    <source>
        <dbReference type="Pfam" id="PF00005"/>
    </source>
</evidence>
<feature type="region of interest" description="Disordered" evidence="1">
    <location>
        <begin position="88"/>
        <end position="108"/>
    </location>
</feature>
<keyword evidence="5" id="KW-1185">Reference proteome</keyword>
<gene>
    <name evidence="4" type="ORF">GCM10025881_11760</name>
</gene>
<dbReference type="SUPFAM" id="SSF52540">
    <property type="entry name" value="P-loop containing nucleoside triphosphate hydrolases"/>
    <property type="match status" value="1"/>
</dbReference>
<proteinExistence type="predicted"/>
<accession>A0ABQ6K681</accession>
<dbReference type="PANTHER" id="PTHR43394">
    <property type="entry name" value="ATP-DEPENDENT PERMEASE MDL1, MITOCHONDRIAL"/>
    <property type="match status" value="1"/>
</dbReference>
<dbReference type="Gene3D" id="3.40.50.300">
    <property type="entry name" value="P-loop containing nucleotide triphosphate hydrolases"/>
    <property type="match status" value="1"/>
</dbReference>
<evidence type="ECO:0008006" key="6">
    <source>
        <dbReference type="Google" id="ProtNLM"/>
    </source>
</evidence>
<dbReference type="Gene3D" id="3.40.50.720">
    <property type="entry name" value="NAD(P)-binding Rossmann-like Domain"/>
    <property type="match status" value="1"/>
</dbReference>